<dbReference type="PANTHER" id="PTHR31319:SF110">
    <property type="entry name" value="CCT MOTIF FAMILY PROTEIN"/>
    <property type="match status" value="1"/>
</dbReference>
<evidence type="ECO:0000313" key="5">
    <source>
        <dbReference type="EMBL" id="KAJ4976773.1"/>
    </source>
</evidence>
<reference evidence="5" key="1">
    <citation type="journal article" date="2023" name="Plant J.">
        <title>The genome of the king protea, Protea cynaroides.</title>
        <authorList>
            <person name="Chang J."/>
            <person name="Duong T.A."/>
            <person name="Schoeman C."/>
            <person name="Ma X."/>
            <person name="Roodt D."/>
            <person name="Barker N."/>
            <person name="Li Z."/>
            <person name="Van de Peer Y."/>
            <person name="Mizrachi E."/>
        </authorList>
    </citation>
    <scope>NUCLEOTIDE SEQUENCE</scope>
    <source>
        <tissue evidence="5">Young leaves</tissue>
    </source>
</reference>
<keyword evidence="2 3" id="KW-0539">Nucleus</keyword>
<dbReference type="Proteomes" id="UP001141806">
    <property type="component" value="Unassembled WGS sequence"/>
</dbReference>
<dbReference type="EMBL" id="JAMYWD010000003">
    <property type="protein sequence ID" value="KAJ4976773.1"/>
    <property type="molecule type" value="Genomic_DNA"/>
</dbReference>
<sequence length="298" mass="34332">MQPTLLKELNPRTQLPIFADTEDIRVYKDNLEDFRWLEKAAQKLIISGQLSRTSQLAKHAQWFPHPINFRPKPSLTFSDEVMMGEENFPFFGNGAINVTTKPETYTVSPLFGMSYQEQLLIPPVDFVEPGIDQFHMGPGAGYRQFISEKCDGFVSDFKPVYNSGVQDNSPSSTEEEPNVKVGRYSVEERKKRILKYLKKRNRRNFNKTIKYACRKTLADRRVRVRGRFARNNELNEACQEAPAIQSNNCIYEEGCSDHDGEQINLNGEEWMQEAVASLMYFPIFTDNLEELMSSVNCN</sequence>
<protein>
    <recommendedName>
        <fullName evidence="4">CCT domain-containing protein</fullName>
    </recommendedName>
</protein>
<comment type="subcellular location">
    <subcellularLocation>
        <location evidence="1 3">Nucleus</location>
    </subcellularLocation>
</comment>
<dbReference type="Pfam" id="PF06203">
    <property type="entry name" value="CCT"/>
    <property type="match status" value="1"/>
</dbReference>
<dbReference type="AlphaFoldDB" id="A0A9Q0KTX9"/>
<dbReference type="InterPro" id="IPR010402">
    <property type="entry name" value="CCT_domain"/>
</dbReference>
<accession>A0A9Q0KTX9</accession>
<evidence type="ECO:0000259" key="4">
    <source>
        <dbReference type="PROSITE" id="PS51017"/>
    </source>
</evidence>
<dbReference type="GO" id="GO:0005634">
    <property type="term" value="C:nucleus"/>
    <property type="evidence" value="ECO:0007669"/>
    <property type="project" value="UniProtKB-SubCell"/>
</dbReference>
<evidence type="ECO:0000256" key="1">
    <source>
        <dbReference type="ARBA" id="ARBA00004123"/>
    </source>
</evidence>
<comment type="caution">
    <text evidence="5">The sequence shown here is derived from an EMBL/GenBank/DDBJ whole genome shotgun (WGS) entry which is preliminary data.</text>
</comment>
<organism evidence="5 6">
    <name type="scientific">Protea cynaroides</name>
    <dbReference type="NCBI Taxonomy" id="273540"/>
    <lineage>
        <taxon>Eukaryota</taxon>
        <taxon>Viridiplantae</taxon>
        <taxon>Streptophyta</taxon>
        <taxon>Embryophyta</taxon>
        <taxon>Tracheophyta</taxon>
        <taxon>Spermatophyta</taxon>
        <taxon>Magnoliopsida</taxon>
        <taxon>Proteales</taxon>
        <taxon>Proteaceae</taxon>
        <taxon>Protea</taxon>
    </lineage>
</organism>
<dbReference type="OrthoDB" id="153872at2759"/>
<proteinExistence type="predicted"/>
<feature type="domain" description="CCT" evidence="4">
    <location>
        <begin position="189"/>
        <end position="231"/>
    </location>
</feature>
<dbReference type="InterPro" id="IPR045281">
    <property type="entry name" value="CONSTANS-like"/>
</dbReference>
<dbReference type="PANTHER" id="PTHR31319">
    <property type="entry name" value="ZINC FINGER PROTEIN CONSTANS-LIKE 4"/>
    <property type="match status" value="1"/>
</dbReference>
<gene>
    <name evidence="5" type="ORF">NE237_001879</name>
</gene>
<dbReference type="PROSITE" id="PS51017">
    <property type="entry name" value="CCT"/>
    <property type="match status" value="1"/>
</dbReference>
<evidence type="ECO:0000256" key="3">
    <source>
        <dbReference type="PROSITE-ProRule" id="PRU00357"/>
    </source>
</evidence>
<name>A0A9Q0KTX9_9MAGN</name>
<evidence type="ECO:0000256" key="2">
    <source>
        <dbReference type="ARBA" id="ARBA00023242"/>
    </source>
</evidence>
<keyword evidence="6" id="KW-1185">Reference proteome</keyword>
<evidence type="ECO:0000313" key="6">
    <source>
        <dbReference type="Proteomes" id="UP001141806"/>
    </source>
</evidence>
<dbReference type="GO" id="GO:0003700">
    <property type="term" value="F:DNA-binding transcription factor activity"/>
    <property type="evidence" value="ECO:0007669"/>
    <property type="project" value="TreeGrafter"/>
</dbReference>
<dbReference type="GO" id="GO:0009909">
    <property type="term" value="P:regulation of flower development"/>
    <property type="evidence" value="ECO:0007669"/>
    <property type="project" value="InterPro"/>
</dbReference>